<organism evidence="4 5">
    <name type="scientific">Microbacterium mitrae</name>
    <dbReference type="NCBI Taxonomy" id="664640"/>
    <lineage>
        <taxon>Bacteria</taxon>
        <taxon>Bacillati</taxon>
        <taxon>Actinomycetota</taxon>
        <taxon>Actinomycetes</taxon>
        <taxon>Micrococcales</taxon>
        <taxon>Microbacteriaceae</taxon>
        <taxon>Microbacterium</taxon>
    </lineage>
</organism>
<dbReference type="GO" id="GO:0051782">
    <property type="term" value="P:negative regulation of cell division"/>
    <property type="evidence" value="ECO:0007669"/>
    <property type="project" value="TreeGrafter"/>
</dbReference>
<feature type="compositionally biased region" description="Basic residues" evidence="3">
    <location>
        <begin position="388"/>
        <end position="397"/>
    </location>
</feature>
<evidence type="ECO:0000313" key="5">
    <source>
        <dbReference type="Proteomes" id="UP000321196"/>
    </source>
</evidence>
<accession>A0A5C8HSN1</accession>
<protein>
    <submittedName>
        <fullName evidence="4">Uncharacterized protein</fullName>
    </submittedName>
</protein>
<dbReference type="PANTHER" id="PTHR43384:SF6">
    <property type="entry name" value="SEPTUM SITE-DETERMINING PROTEIN MIND HOMOLOG, CHLOROPLASTIC"/>
    <property type="match status" value="1"/>
</dbReference>
<reference evidence="4 5" key="1">
    <citation type="submission" date="2019-08" db="EMBL/GenBank/DDBJ databases">
        <authorList>
            <person name="Dong K."/>
        </authorList>
    </citation>
    <scope>NUCLEOTIDE SEQUENCE [LARGE SCALE GENOMIC DNA]</scope>
    <source>
        <strain evidence="4 5">M4-8</strain>
    </source>
</reference>
<dbReference type="GO" id="GO:0009898">
    <property type="term" value="C:cytoplasmic side of plasma membrane"/>
    <property type="evidence" value="ECO:0007669"/>
    <property type="project" value="TreeGrafter"/>
</dbReference>
<dbReference type="GO" id="GO:0005524">
    <property type="term" value="F:ATP binding"/>
    <property type="evidence" value="ECO:0007669"/>
    <property type="project" value="UniProtKB-KW"/>
</dbReference>
<evidence type="ECO:0000256" key="3">
    <source>
        <dbReference type="SAM" id="MobiDB-lite"/>
    </source>
</evidence>
<gene>
    <name evidence="4" type="ORF">FVP60_03595</name>
</gene>
<name>A0A5C8HSN1_9MICO</name>
<dbReference type="InterPro" id="IPR050625">
    <property type="entry name" value="ParA/MinD_ATPase"/>
</dbReference>
<evidence type="ECO:0000256" key="2">
    <source>
        <dbReference type="ARBA" id="ARBA00022840"/>
    </source>
</evidence>
<dbReference type="EMBL" id="VRSW01000001">
    <property type="protein sequence ID" value="TXK06063.1"/>
    <property type="molecule type" value="Genomic_DNA"/>
</dbReference>
<dbReference type="Gene3D" id="3.40.50.300">
    <property type="entry name" value="P-loop containing nucleotide triphosphate hydrolases"/>
    <property type="match status" value="1"/>
</dbReference>
<keyword evidence="5" id="KW-1185">Reference proteome</keyword>
<dbReference type="InterPro" id="IPR027417">
    <property type="entry name" value="P-loop_NTPase"/>
</dbReference>
<dbReference type="Proteomes" id="UP000321196">
    <property type="component" value="Unassembled WGS sequence"/>
</dbReference>
<dbReference type="GO" id="GO:0005829">
    <property type="term" value="C:cytosol"/>
    <property type="evidence" value="ECO:0007669"/>
    <property type="project" value="TreeGrafter"/>
</dbReference>
<proteinExistence type="predicted"/>
<evidence type="ECO:0000256" key="1">
    <source>
        <dbReference type="ARBA" id="ARBA00022741"/>
    </source>
</evidence>
<dbReference type="SUPFAM" id="SSF52540">
    <property type="entry name" value="P-loop containing nucleoside triphosphate hydrolases"/>
    <property type="match status" value="1"/>
</dbReference>
<dbReference type="AlphaFoldDB" id="A0A5C8HSN1"/>
<keyword evidence="1" id="KW-0547">Nucleotide-binding</keyword>
<dbReference type="PANTHER" id="PTHR43384">
    <property type="entry name" value="SEPTUM SITE-DETERMINING PROTEIN MIND HOMOLOG, CHLOROPLASTIC-RELATED"/>
    <property type="match status" value="1"/>
</dbReference>
<dbReference type="OrthoDB" id="3217709at2"/>
<feature type="region of interest" description="Disordered" evidence="3">
    <location>
        <begin position="386"/>
        <end position="411"/>
    </location>
</feature>
<keyword evidence="2" id="KW-0067">ATP-binding</keyword>
<dbReference type="RefSeq" id="WP_147824872.1">
    <property type="nucleotide sequence ID" value="NZ_BAAARG010000001.1"/>
</dbReference>
<dbReference type="GO" id="GO:0016887">
    <property type="term" value="F:ATP hydrolysis activity"/>
    <property type="evidence" value="ECO:0007669"/>
    <property type="project" value="TreeGrafter"/>
</dbReference>
<comment type="caution">
    <text evidence="4">The sequence shown here is derived from an EMBL/GenBank/DDBJ whole genome shotgun (WGS) entry which is preliminary data.</text>
</comment>
<sequence length="411" mass="42785">MTRIVLALAQELAAIVAVGFAQRDEEVHQADPATVAAADLSGVDVLVVRSEPRVLNAALVAACDRAGVRIVPYATDAAGHRLAASFGLALLTTLEAEHIVHHTVPPHREPVCGGVIVVWGPHGAPGRSTLAASLAAECARGNRPTALIDADSHAPALAMMLGLTDDGPGFASACRAAERRTLDAAELSRVAQPLRATDGACSVLTGINRPGRWPELSAERVTACLEIARGWVETIVIDVAASLEEDGEILSDMASPARNAATIAALRSADHIVAVASADAVGIARFIRAYGELRALVGDTPVHVVVNRVRTASLGLDAKGQIRRTLARFTNVEEILFLSHEPDIADGAALHSRTITDIAPKSAFAAGVRRLAADVLGQPDTAATAMPRRARRGRKNKPAIADVAGVPAQLG</sequence>
<evidence type="ECO:0000313" key="4">
    <source>
        <dbReference type="EMBL" id="TXK06063.1"/>
    </source>
</evidence>